<comment type="similarity">
    <text evidence="1">Belongs to the MON2 family.</text>
</comment>
<feature type="domain" description="Mon2/Sec7/BIG1-like dimerisation and cyclophilin-binding" evidence="7">
    <location>
        <begin position="5"/>
        <end position="183"/>
    </location>
</feature>
<dbReference type="GO" id="GO:0015031">
    <property type="term" value="P:protein transport"/>
    <property type="evidence" value="ECO:0007669"/>
    <property type="project" value="UniProtKB-KW"/>
</dbReference>
<evidence type="ECO:0000259" key="6">
    <source>
        <dbReference type="Pfam" id="PF16206"/>
    </source>
</evidence>
<dbReference type="InterPro" id="IPR032629">
    <property type="entry name" value="DCB_dom"/>
</dbReference>
<evidence type="ECO:0000259" key="5">
    <source>
        <dbReference type="Pfam" id="PF12783"/>
    </source>
</evidence>
<feature type="compositionally biased region" description="Low complexity" evidence="4">
    <location>
        <begin position="640"/>
        <end position="658"/>
    </location>
</feature>
<feature type="domain" description="Mon2 C-terminal" evidence="6">
    <location>
        <begin position="985"/>
        <end position="1148"/>
    </location>
</feature>
<dbReference type="SUPFAM" id="SSF48371">
    <property type="entry name" value="ARM repeat"/>
    <property type="match status" value="1"/>
</dbReference>
<dbReference type="OrthoDB" id="294853at2759"/>
<evidence type="ECO:0000313" key="8">
    <source>
        <dbReference type="EMBL" id="KNC55967.1"/>
    </source>
</evidence>
<evidence type="ECO:0000259" key="7">
    <source>
        <dbReference type="Pfam" id="PF16213"/>
    </source>
</evidence>
<dbReference type="PANTHER" id="PTHR10663">
    <property type="entry name" value="GUANYL-NUCLEOTIDE EXCHANGE FACTOR"/>
    <property type="match status" value="1"/>
</dbReference>
<feature type="region of interest" description="Disordered" evidence="4">
    <location>
        <begin position="753"/>
        <end position="778"/>
    </location>
</feature>
<dbReference type="RefSeq" id="XP_013761014.1">
    <property type="nucleotide sequence ID" value="XM_013905560.1"/>
</dbReference>
<reference evidence="8 9" key="1">
    <citation type="submission" date="2010-05" db="EMBL/GenBank/DDBJ databases">
        <title>The Genome Sequence of Thecamonas trahens ATCC 50062.</title>
        <authorList>
            <consortium name="The Broad Institute Genome Sequencing Platform"/>
            <person name="Russ C."/>
            <person name="Cuomo C."/>
            <person name="Shea T."/>
            <person name="Young S.K."/>
            <person name="Zeng Q."/>
            <person name="Koehrsen M."/>
            <person name="Haas B."/>
            <person name="Borodovsky M."/>
            <person name="Guigo R."/>
            <person name="Alvarado L."/>
            <person name="Berlin A."/>
            <person name="Bochicchio J."/>
            <person name="Borenstein D."/>
            <person name="Chapman S."/>
            <person name="Chen Z."/>
            <person name="Freedman E."/>
            <person name="Gellesch M."/>
            <person name="Goldberg J."/>
            <person name="Griggs A."/>
            <person name="Gujja S."/>
            <person name="Heilman E."/>
            <person name="Heiman D."/>
            <person name="Hepburn T."/>
            <person name="Howarth C."/>
            <person name="Jen D."/>
            <person name="Larson L."/>
            <person name="Mehta T."/>
            <person name="Park D."/>
            <person name="Pearson M."/>
            <person name="Roberts A."/>
            <person name="Saif S."/>
            <person name="Shenoy N."/>
            <person name="Sisk P."/>
            <person name="Stolte C."/>
            <person name="Sykes S."/>
            <person name="Thomson T."/>
            <person name="Walk T."/>
            <person name="White J."/>
            <person name="Yandava C."/>
            <person name="Burger G."/>
            <person name="Gray M.W."/>
            <person name="Holland P.W.H."/>
            <person name="King N."/>
            <person name="Lang F.B.F."/>
            <person name="Roger A.J."/>
            <person name="Ruiz-Trillo I."/>
            <person name="Lander E."/>
            <person name="Nusbaum C."/>
        </authorList>
    </citation>
    <scope>NUCLEOTIDE SEQUENCE [LARGE SCALE GENOMIC DNA]</scope>
    <source>
        <strain evidence="8 9">ATCC 50062</strain>
    </source>
</reference>
<evidence type="ECO:0000256" key="2">
    <source>
        <dbReference type="ARBA" id="ARBA00022448"/>
    </source>
</evidence>
<evidence type="ECO:0000256" key="3">
    <source>
        <dbReference type="ARBA" id="ARBA00022927"/>
    </source>
</evidence>
<dbReference type="Proteomes" id="UP000054408">
    <property type="component" value="Unassembled WGS sequence"/>
</dbReference>
<gene>
    <name evidence="8" type="ORF">AMSG_01981</name>
</gene>
<feature type="domain" description="Mon2/Sec7/BIG1-like HUS" evidence="5">
    <location>
        <begin position="212"/>
        <end position="378"/>
    </location>
</feature>
<dbReference type="Pfam" id="PF12783">
    <property type="entry name" value="Sec7-like_HUS"/>
    <property type="match status" value="1"/>
</dbReference>
<keyword evidence="2" id="KW-0813">Transport</keyword>
<name>A0A0L0DUT6_THETB</name>
<dbReference type="STRING" id="461836.A0A0L0DUT6"/>
<sequence>MDTVDIIDISLRTLSTEARKSKKHGRVKEAAERGILQLRSLSDSDRYLADKVHEVIRSEEVLRPYLVAATTSSAKLVTEAISGLQVLASHDAIVASGLGAVVSTLAKLALGSAASDEALQVKVVQALNSLITSCSFLQGNALAQTLDLGIRMSSAKSSLVRGLAVATLRQMMRRVFEKVAAEDGADEANDIELSASSEANAALVGASSMRPCARDALQVFHALVSLTNGENATWLASASGGSSTAPAVLARDLGLELLEVILLTIRIDSMYLAHPELTQMLQEAVCPLLIRNFSQLTEFSLGIRLFRVVRILVASFGQVLVMEVEILVNMLFKLFDAPKPQLALLIGAMEVLHSWMADPQLAARLASFYDCQETSTNVFTDSVAVVSQTVTAMCESKAARSGKVPHDKVVASDQMPFLDLLSESAPPRKISNYALLIGCRMLASAAQATAHAAATDPTLGTLMLAVSWRPIRDGLLATLALSDDADVLALLVPALTTVVHTAGVLGESDVVAAVLAELAFRALPRRLPPRARLPGLFPPPGVEGPSAAAAAVLGVPQPLASAADAELRLTHVVVLHALLELATRSPNVLGAGWRMIMALLHALDIVLDAEALAEQSASSGTLSPSASASITDLDARAGDADSGAGSPSASAPPESGRSVLRSRLRRMRLPLFAAFGSSSAGSDALAASSVGHGSGAAPSIVAPLRSGVDSLLASSAQFEPATLVAMFEATAAVGAVAMEQALGASPARLTTLDSVKGKSHKSSGSLPSSPSAGVSGASHSPLSAALAPPAVAEYLFSAARCNMSRLELIWEPLSSFAIGLTTHEAAAVRMYAVRAFTSFLTEALQDAEPALHPQVLGAFRRLASSKFEDTHLNALSALLEALQGVGETFDASHAGWPVVLDILGDGVYHAQHAASPTFGASVLALSFRCVQFVLADFLEFVPADSLDELVAVVGAYAAQSVEVNISLTAVGALWRIADYLKSPAAPAADRHWIAVFGELGKLAMSSAAETRNCAVRTLFKTLTTHGLCLSLDGWASLLPDVVFAVLRHAQAALVALDAADAAPDSAEAAAGATPYLEATSSGDKPSFVRVHHSRDTPAKLWRESLTLILEGLVSIYRSLLGALAQVGSEAEVALFWSEVLDALQSAAAGAAASGASKNLCMVGARGLLFVVASLDKVGAETPLCAALYAAWWEALRRAAGALVSDDDDGGGSESLRKGVMTALMEALRAGTERSELGSPRQAVPVLATLLRGNLGCDTYLEAQGKVSDVEREVLALASELAELVGTGEYVGLLLGALEARKLTQPGLCAALGQVDAVVAGAPKSVRARACDVLVALARDGIEDAAGLWVGIVAGEDDGDVVCARVERALSGVAGGSGVGVARVQEDGVRLLGSVLERVVAGSPLWEALCQCVATSESEGVRSVVAGFLREWGALQKGGAR</sequence>
<proteinExistence type="inferred from homology"/>
<feature type="region of interest" description="Disordered" evidence="4">
    <location>
        <begin position="636"/>
        <end position="658"/>
    </location>
</feature>
<organism evidence="8 9">
    <name type="scientific">Thecamonas trahens ATCC 50062</name>
    <dbReference type="NCBI Taxonomy" id="461836"/>
    <lineage>
        <taxon>Eukaryota</taxon>
        <taxon>Apusozoa</taxon>
        <taxon>Apusomonadida</taxon>
        <taxon>Apusomonadidae</taxon>
        <taxon>Thecamonas</taxon>
    </lineage>
</organism>
<accession>A0A0L0DUT6</accession>
<dbReference type="Pfam" id="PF16213">
    <property type="entry name" value="DCB"/>
    <property type="match status" value="1"/>
</dbReference>
<keyword evidence="3" id="KW-0653">Protein transport</keyword>
<dbReference type="GeneID" id="25561694"/>
<dbReference type="EMBL" id="GL349440">
    <property type="protein sequence ID" value="KNC55967.1"/>
    <property type="molecule type" value="Genomic_DNA"/>
</dbReference>
<dbReference type="InterPro" id="IPR016024">
    <property type="entry name" value="ARM-type_fold"/>
</dbReference>
<dbReference type="OMA" id="AWRLCLN"/>
<dbReference type="eggNOG" id="KOG1848">
    <property type="taxonomic scope" value="Eukaryota"/>
</dbReference>
<dbReference type="InterPro" id="IPR032817">
    <property type="entry name" value="Mon2_C"/>
</dbReference>
<evidence type="ECO:0008006" key="10">
    <source>
        <dbReference type="Google" id="ProtNLM"/>
    </source>
</evidence>
<dbReference type="PANTHER" id="PTHR10663:SF333">
    <property type="entry name" value="PROTEIN MON2 HOMOLOG"/>
    <property type="match status" value="1"/>
</dbReference>
<evidence type="ECO:0000313" key="9">
    <source>
        <dbReference type="Proteomes" id="UP000054408"/>
    </source>
</evidence>
<dbReference type="Pfam" id="PF16206">
    <property type="entry name" value="Mon2_C"/>
    <property type="match status" value="2"/>
</dbReference>
<evidence type="ECO:0000256" key="1">
    <source>
        <dbReference type="ARBA" id="ARBA00008144"/>
    </source>
</evidence>
<keyword evidence="9" id="KW-1185">Reference proteome</keyword>
<dbReference type="InterPro" id="IPR032691">
    <property type="entry name" value="Mon2/Sec7/BIG1-like_HUS"/>
</dbReference>
<evidence type="ECO:0000256" key="4">
    <source>
        <dbReference type="SAM" id="MobiDB-lite"/>
    </source>
</evidence>
<protein>
    <recommendedName>
        <fullName evidence="10">Protein MON2 homolog</fullName>
    </recommendedName>
</protein>
<feature type="compositionally biased region" description="Low complexity" evidence="4">
    <location>
        <begin position="762"/>
        <end position="778"/>
    </location>
</feature>
<feature type="domain" description="Mon2 C-terminal" evidence="6">
    <location>
        <begin position="936"/>
        <end position="981"/>
    </location>
</feature>